<dbReference type="EMBL" id="BQKI01000079">
    <property type="protein sequence ID" value="GJN26564.1"/>
    <property type="molecule type" value="Genomic_DNA"/>
</dbReference>
<dbReference type="InterPro" id="IPR006575">
    <property type="entry name" value="RWD_dom"/>
</dbReference>
<feature type="domain" description="RWD" evidence="4">
    <location>
        <begin position="16"/>
        <end position="113"/>
    </location>
</feature>
<protein>
    <recommendedName>
        <fullName evidence="7">RBR-type E3 ubiquitin transferase</fullName>
    </recommendedName>
</protein>
<evidence type="ECO:0000256" key="1">
    <source>
        <dbReference type="PROSITE-ProRule" id="PRU00024"/>
    </source>
</evidence>
<dbReference type="Proteomes" id="UP001054889">
    <property type="component" value="Unassembled WGS sequence"/>
</dbReference>
<dbReference type="CDD" id="cd20336">
    <property type="entry name" value="Rcat_RBR"/>
    <property type="match status" value="1"/>
</dbReference>
<evidence type="ECO:0000313" key="5">
    <source>
        <dbReference type="EMBL" id="GJN26564.1"/>
    </source>
</evidence>
<gene>
    <name evidence="5" type="primary">gb14505</name>
    <name evidence="5" type="ORF">PR202_gb14505</name>
</gene>
<reference evidence="5" key="1">
    <citation type="journal article" date="2018" name="DNA Res.">
        <title>Multiple hybrid de novo genome assembly of finger millet, an orphan allotetraploid crop.</title>
        <authorList>
            <person name="Hatakeyama M."/>
            <person name="Aluri S."/>
            <person name="Balachadran M.T."/>
            <person name="Sivarajan S.R."/>
            <person name="Patrignani A."/>
            <person name="Gruter S."/>
            <person name="Poveda L."/>
            <person name="Shimizu-Inatsugi R."/>
            <person name="Baeten J."/>
            <person name="Francoijs K.J."/>
            <person name="Nataraja K.N."/>
            <person name="Reddy Y.A.N."/>
            <person name="Phadnis S."/>
            <person name="Ravikumar R.L."/>
            <person name="Schlapbach R."/>
            <person name="Sreeman S.M."/>
            <person name="Shimizu K.K."/>
        </authorList>
    </citation>
    <scope>NUCLEOTIDE SEQUENCE</scope>
</reference>
<dbReference type="PROSITE" id="PS50119">
    <property type="entry name" value="ZF_BBOX"/>
    <property type="match status" value="1"/>
</dbReference>
<evidence type="ECO:0000259" key="3">
    <source>
        <dbReference type="PROSITE" id="PS50119"/>
    </source>
</evidence>
<feature type="region of interest" description="Disordered" evidence="2">
    <location>
        <begin position="1"/>
        <end position="23"/>
    </location>
</feature>
<dbReference type="InterPro" id="IPR000315">
    <property type="entry name" value="Znf_B-box"/>
</dbReference>
<dbReference type="Pfam" id="PF05773">
    <property type="entry name" value="RWD"/>
    <property type="match status" value="1"/>
</dbReference>
<sequence length="324" mass="36472">MLRARRGVEDPQVPDEQLRANDQLQQDEGVDGDTEIQIHTFVIQHLPPVSLTCVMPVSYPSHNHPYFTLSSHWLGRDKVSSLCHMLDSIWKQQPGQEVVYEWVQWLQSSALSHLGFDDGIVLRQADSTMGAVDVWAVVEIMSLECETVCLEDEDNNAQCSKGFFNFCTRCRVCRHIGEKCVILTPEEKLLSLLVTVAANSLSSDRERMHATNKGNTAKRTNLVNEMCSIKELLRDAVPCPHCRIAISCNHMYCRNCGNSFCYDCGKALDRNHTSTVDFCVKRLDTTAISSAGRAKSISALCLKVVRKSSEHYGPRGRCRQYSGW</sequence>
<keyword evidence="6" id="KW-1185">Reference proteome</keyword>
<evidence type="ECO:0000313" key="6">
    <source>
        <dbReference type="Proteomes" id="UP001054889"/>
    </source>
</evidence>
<dbReference type="InterPro" id="IPR016135">
    <property type="entry name" value="UBQ-conjugating_enzyme/RWD"/>
</dbReference>
<keyword evidence="1" id="KW-0862">Zinc</keyword>
<evidence type="ECO:0000259" key="4">
    <source>
        <dbReference type="PROSITE" id="PS50908"/>
    </source>
</evidence>
<proteinExistence type="predicted"/>
<dbReference type="CDD" id="cd23821">
    <property type="entry name" value="RWD_IMPACT"/>
    <property type="match status" value="1"/>
</dbReference>
<keyword evidence="1" id="KW-0863">Zinc-finger</keyword>
<evidence type="ECO:0008006" key="7">
    <source>
        <dbReference type="Google" id="ProtNLM"/>
    </source>
</evidence>
<keyword evidence="1" id="KW-0479">Metal-binding</keyword>
<dbReference type="SMART" id="SM00591">
    <property type="entry name" value="RWD"/>
    <property type="match status" value="1"/>
</dbReference>
<dbReference type="AlphaFoldDB" id="A0AAV5ET48"/>
<dbReference type="SUPFAM" id="SSF54495">
    <property type="entry name" value="UBC-like"/>
    <property type="match status" value="1"/>
</dbReference>
<organism evidence="5 6">
    <name type="scientific">Eleusine coracana subsp. coracana</name>
    <dbReference type="NCBI Taxonomy" id="191504"/>
    <lineage>
        <taxon>Eukaryota</taxon>
        <taxon>Viridiplantae</taxon>
        <taxon>Streptophyta</taxon>
        <taxon>Embryophyta</taxon>
        <taxon>Tracheophyta</taxon>
        <taxon>Spermatophyta</taxon>
        <taxon>Magnoliopsida</taxon>
        <taxon>Liliopsida</taxon>
        <taxon>Poales</taxon>
        <taxon>Poaceae</taxon>
        <taxon>PACMAD clade</taxon>
        <taxon>Chloridoideae</taxon>
        <taxon>Cynodonteae</taxon>
        <taxon>Eleusininae</taxon>
        <taxon>Eleusine</taxon>
    </lineage>
</organism>
<dbReference type="Gene3D" id="1.20.120.1750">
    <property type="match status" value="1"/>
</dbReference>
<dbReference type="SUPFAM" id="SSF57850">
    <property type="entry name" value="RING/U-box"/>
    <property type="match status" value="1"/>
</dbReference>
<evidence type="ECO:0000256" key="2">
    <source>
        <dbReference type="SAM" id="MobiDB-lite"/>
    </source>
</evidence>
<name>A0AAV5ET48_ELECO</name>
<comment type="caution">
    <text evidence="5">The sequence shown here is derived from an EMBL/GenBank/DDBJ whole genome shotgun (WGS) entry which is preliminary data.</text>
</comment>
<reference evidence="5" key="2">
    <citation type="submission" date="2021-12" db="EMBL/GenBank/DDBJ databases">
        <title>Resequencing data analysis of finger millet.</title>
        <authorList>
            <person name="Hatakeyama M."/>
            <person name="Aluri S."/>
            <person name="Balachadran M.T."/>
            <person name="Sivarajan S.R."/>
            <person name="Poveda L."/>
            <person name="Shimizu-Inatsugi R."/>
            <person name="Schlapbach R."/>
            <person name="Sreeman S.M."/>
            <person name="Shimizu K.K."/>
        </authorList>
    </citation>
    <scope>NUCLEOTIDE SEQUENCE</scope>
</reference>
<dbReference type="GO" id="GO:0008270">
    <property type="term" value="F:zinc ion binding"/>
    <property type="evidence" value="ECO:0007669"/>
    <property type="project" value="UniProtKB-KW"/>
</dbReference>
<dbReference type="Gene3D" id="3.10.110.10">
    <property type="entry name" value="Ubiquitin Conjugating Enzyme"/>
    <property type="match status" value="1"/>
</dbReference>
<dbReference type="PROSITE" id="PS50908">
    <property type="entry name" value="RWD"/>
    <property type="match status" value="1"/>
</dbReference>
<accession>A0AAV5ET48</accession>
<feature type="domain" description="B box-type" evidence="3">
    <location>
        <begin position="234"/>
        <end position="283"/>
    </location>
</feature>